<comment type="caution">
    <text evidence="1">The sequence shown here is derived from an EMBL/GenBank/DDBJ whole genome shotgun (WGS) entry which is preliminary data.</text>
</comment>
<name>A0ABC8TAL7_9AQUA</name>
<proteinExistence type="predicted"/>
<keyword evidence="2" id="KW-1185">Reference proteome</keyword>
<dbReference type="Proteomes" id="UP001642360">
    <property type="component" value="Unassembled WGS sequence"/>
</dbReference>
<gene>
    <name evidence="1" type="ORF">ILEXP_LOCUS35692</name>
</gene>
<organism evidence="1 2">
    <name type="scientific">Ilex paraguariensis</name>
    <name type="common">yerba mate</name>
    <dbReference type="NCBI Taxonomy" id="185542"/>
    <lineage>
        <taxon>Eukaryota</taxon>
        <taxon>Viridiplantae</taxon>
        <taxon>Streptophyta</taxon>
        <taxon>Embryophyta</taxon>
        <taxon>Tracheophyta</taxon>
        <taxon>Spermatophyta</taxon>
        <taxon>Magnoliopsida</taxon>
        <taxon>eudicotyledons</taxon>
        <taxon>Gunneridae</taxon>
        <taxon>Pentapetalae</taxon>
        <taxon>asterids</taxon>
        <taxon>campanulids</taxon>
        <taxon>Aquifoliales</taxon>
        <taxon>Aquifoliaceae</taxon>
        <taxon>Ilex</taxon>
    </lineage>
</organism>
<reference evidence="1 2" key="1">
    <citation type="submission" date="2024-02" db="EMBL/GenBank/DDBJ databases">
        <authorList>
            <person name="Vignale AGUSTIN F."/>
            <person name="Sosa J E."/>
            <person name="Modenutti C."/>
        </authorList>
    </citation>
    <scope>NUCLEOTIDE SEQUENCE [LARGE SCALE GENOMIC DNA]</scope>
</reference>
<dbReference type="EMBL" id="CAUOFW020004613">
    <property type="protein sequence ID" value="CAK9166472.1"/>
    <property type="molecule type" value="Genomic_DNA"/>
</dbReference>
<accession>A0ABC8TAL7</accession>
<dbReference type="AlphaFoldDB" id="A0ABC8TAL7"/>
<protein>
    <submittedName>
        <fullName evidence="1">Uncharacterized protein</fullName>
    </submittedName>
</protein>
<evidence type="ECO:0000313" key="2">
    <source>
        <dbReference type="Proteomes" id="UP001642360"/>
    </source>
</evidence>
<sequence length="100" mass="10773">MTVPPLKENVVTSISVIDNSPDACPAPISLNKFGCLDLEGGQLVVDLSPKVVEKPEGSYEIPKSPRKLIGKTKKKKIKNKKTKDGIMEIPLCPSVSKSPC</sequence>
<evidence type="ECO:0000313" key="1">
    <source>
        <dbReference type="EMBL" id="CAK9166472.1"/>
    </source>
</evidence>